<evidence type="ECO:0000256" key="3">
    <source>
        <dbReference type="ARBA" id="ARBA00022692"/>
    </source>
</evidence>
<evidence type="ECO:0000256" key="2">
    <source>
        <dbReference type="ARBA" id="ARBA00022519"/>
    </source>
</evidence>
<evidence type="ECO:0000313" key="9">
    <source>
        <dbReference type="Proteomes" id="UP000218968"/>
    </source>
</evidence>
<proteinExistence type="inferred from homology"/>
<dbReference type="PANTHER" id="PTHR37481:SF1">
    <property type="entry name" value="LIPOPOLYSACCHARIDE EXPORT SYSTEM PROTEIN LPTC"/>
    <property type="match status" value="1"/>
</dbReference>
<dbReference type="GO" id="GO:0017089">
    <property type="term" value="F:glycolipid transfer activity"/>
    <property type="evidence" value="ECO:0007669"/>
    <property type="project" value="TreeGrafter"/>
</dbReference>
<sequence length="231" mass="26271">MRRRQRPLAHPRRRRSRRRARTVRSDPACAGTACRHPRRRTDLVNWRLTLTVVLLLGALVSGWSVWRQNDSIIPEDAADGRTDYLLRDFDIVALNNEGREAFSLQAPELQQTPGARTLELVTPLFLIPESDGEGRWTVRAKTGWVSESNDEVRLRGEVVADSPEGYPRPTRMRTEALNVFPQRNHATSDVLVDVVQPGFTMQGTGMRADLDSGRIELLSEVKLRNEPNSRR</sequence>
<comment type="subcellular location">
    <subcellularLocation>
        <location evidence="6">Cell inner membrane</location>
        <topology evidence="6">Single-pass membrane protein</topology>
    </subcellularLocation>
</comment>
<keyword evidence="2 6" id="KW-0997">Cell inner membrane</keyword>
<dbReference type="Pfam" id="PF06835">
    <property type="entry name" value="LptC"/>
    <property type="match status" value="1"/>
</dbReference>
<gene>
    <name evidence="6 8" type="primary">lptC</name>
    <name evidence="8" type="ORF">CNR27_13350</name>
</gene>
<comment type="similarity">
    <text evidence="6">Belongs to the LptC family.</text>
</comment>
<feature type="region of interest" description="Disordered" evidence="7">
    <location>
        <begin position="1"/>
        <end position="31"/>
    </location>
</feature>
<evidence type="ECO:0000256" key="4">
    <source>
        <dbReference type="ARBA" id="ARBA00022989"/>
    </source>
</evidence>
<dbReference type="InterPro" id="IPR052363">
    <property type="entry name" value="LPS_export_LptC"/>
</dbReference>
<dbReference type="PANTHER" id="PTHR37481">
    <property type="entry name" value="LIPOPOLYSACCHARIDE EXPORT SYSTEM PROTEIN LPTC"/>
    <property type="match status" value="1"/>
</dbReference>
<comment type="function">
    <text evidence="6">Involved in the assembly of lipopolysaccharide (LPS). Required for the translocation of LPS from the inner membrane to the outer membrane. Facilitates the transfer of LPS from the inner membrane to the periplasmic protein LptA. Could be a docking site for LptA.</text>
</comment>
<reference evidence="9" key="1">
    <citation type="submission" date="2017-09" db="EMBL/GenBank/DDBJ databases">
        <title>Luteimonas liuhanmingii sp.nov., isolated from the intestinal contents of Tibetan Plateau Pika in Yushu, Qinghai Province, China.</title>
        <authorList>
            <person name="Gui Z."/>
        </authorList>
    </citation>
    <scope>NUCLEOTIDE SEQUENCE [LARGE SCALE GENOMIC DNA]</scope>
    <source>
        <strain evidence="9">100111</strain>
    </source>
</reference>
<dbReference type="GO" id="GO:0015221">
    <property type="term" value="F:lipopolysaccharide transmembrane transporter activity"/>
    <property type="evidence" value="ECO:0007669"/>
    <property type="project" value="InterPro"/>
</dbReference>
<protein>
    <recommendedName>
        <fullName evidence="6">Lipopolysaccharide export system protein LptC</fullName>
    </recommendedName>
</protein>
<comment type="subunit">
    <text evidence="6">Component of the lipopolysaccharide transport and assembly complex. Interacts with LptA and the LptBFG transporter complex.</text>
</comment>
<dbReference type="Proteomes" id="UP000218968">
    <property type="component" value="Chromosome"/>
</dbReference>
<dbReference type="InterPro" id="IPR010664">
    <property type="entry name" value="LipoPS_assembly_LptC-rel"/>
</dbReference>
<keyword evidence="9" id="KW-1185">Reference proteome</keyword>
<accession>A0A290XI92</accession>
<feature type="compositionally biased region" description="Basic residues" evidence="7">
    <location>
        <begin position="1"/>
        <end position="22"/>
    </location>
</feature>
<evidence type="ECO:0000256" key="1">
    <source>
        <dbReference type="ARBA" id="ARBA00022475"/>
    </source>
</evidence>
<evidence type="ECO:0000256" key="6">
    <source>
        <dbReference type="HAMAP-Rule" id="MF_01915"/>
    </source>
</evidence>
<evidence type="ECO:0000313" key="8">
    <source>
        <dbReference type="EMBL" id="ATD68892.1"/>
    </source>
</evidence>
<dbReference type="GO" id="GO:0005886">
    <property type="term" value="C:plasma membrane"/>
    <property type="evidence" value="ECO:0007669"/>
    <property type="project" value="UniProtKB-SubCell"/>
</dbReference>
<evidence type="ECO:0000256" key="7">
    <source>
        <dbReference type="SAM" id="MobiDB-lite"/>
    </source>
</evidence>
<dbReference type="GO" id="GO:0030288">
    <property type="term" value="C:outer membrane-bounded periplasmic space"/>
    <property type="evidence" value="ECO:0007669"/>
    <property type="project" value="TreeGrafter"/>
</dbReference>
<keyword evidence="5 6" id="KW-0472">Membrane</keyword>
<dbReference type="EMBL" id="CP023406">
    <property type="protein sequence ID" value="ATD68892.1"/>
    <property type="molecule type" value="Genomic_DNA"/>
</dbReference>
<dbReference type="KEGG" id="lum:CNR27_13350"/>
<feature type="transmembrane region" description="Helical" evidence="6">
    <location>
        <begin position="44"/>
        <end position="66"/>
    </location>
</feature>
<keyword evidence="3 6" id="KW-0812">Transmembrane</keyword>
<dbReference type="InterPro" id="IPR026265">
    <property type="entry name" value="LptC"/>
</dbReference>
<organism evidence="8 9">
    <name type="scientific">Luteimonas chenhongjianii</name>
    <dbReference type="NCBI Taxonomy" id="2006110"/>
    <lineage>
        <taxon>Bacteria</taxon>
        <taxon>Pseudomonadati</taxon>
        <taxon>Pseudomonadota</taxon>
        <taxon>Gammaproteobacteria</taxon>
        <taxon>Lysobacterales</taxon>
        <taxon>Lysobacteraceae</taxon>
        <taxon>Luteimonas</taxon>
    </lineage>
</organism>
<dbReference type="Gene3D" id="2.60.450.10">
    <property type="entry name" value="Lipopolysaccharide (LPS) transport protein A like domain"/>
    <property type="match status" value="1"/>
</dbReference>
<dbReference type="NCBIfam" id="TIGR04409">
    <property type="entry name" value="LptC_YrbK"/>
    <property type="match status" value="1"/>
</dbReference>
<evidence type="ECO:0000256" key="5">
    <source>
        <dbReference type="ARBA" id="ARBA00023136"/>
    </source>
</evidence>
<name>A0A290XI92_9GAMM</name>
<keyword evidence="1 6" id="KW-1003">Cell membrane</keyword>
<keyword evidence="4 6" id="KW-1133">Transmembrane helix</keyword>
<dbReference type="GO" id="GO:0043165">
    <property type="term" value="P:Gram-negative-bacterium-type cell outer membrane assembly"/>
    <property type="evidence" value="ECO:0007669"/>
    <property type="project" value="UniProtKB-UniRule"/>
</dbReference>
<dbReference type="HAMAP" id="MF_01915">
    <property type="entry name" value="LPS_assembly_LptC"/>
    <property type="match status" value="1"/>
</dbReference>
<dbReference type="AlphaFoldDB" id="A0A290XI92"/>